<dbReference type="Gene3D" id="3.30.450.150">
    <property type="entry name" value="Haem-degrading domain"/>
    <property type="match status" value="1"/>
</dbReference>
<keyword evidence="2" id="KW-1185">Reference proteome</keyword>
<organism evidence="1 2">
    <name type="scientific">Faecalicatena acetigenes</name>
    <dbReference type="NCBI Taxonomy" id="2981790"/>
    <lineage>
        <taxon>Bacteria</taxon>
        <taxon>Bacillati</taxon>
        <taxon>Bacillota</taxon>
        <taxon>Clostridia</taxon>
        <taxon>Lachnospirales</taxon>
        <taxon>Lachnospiraceae</taxon>
        <taxon>Faecalicatena</taxon>
    </lineage>
</organism>
<protein>
    <submittedName>
        <fullName evidence="1">Heme-binding protein</fullName>
    </submittedName>
</protein>
<dbReference type="PANTHER" id="PTHR28255:SF1">
    <property type="entry name" value="UPF0303 PROTEIN YBR137W"/>
    <property type="match status" value="1"/>
</dbReference>
<evidence type="ECO:0000313" key="1">
    <source>
        <dbReference type="EMBL" id="MCU6747145.1"/>
    </source>
</evidence>
<dbReference type="InterPro" id="IPR010371">
    <property type="entry name" value="YBR137W-like"/>
</dbReference>
<proteinExistence type="predicted"/>
<accession>A0ABT2TA55</accession>
<comment type="caution">
    <text evidence="1">The sequence shown here is derived from an EMBL/GenBank/DDBJ whole genome shotgun (WGS) entry which is preliminary data.</text>
</comment>
<reference evidence="1 2" key="1">
    <citation type="journal article" date="2021" name="ISME Commun">
        <title>Automated analysis of genomic sequences facilitates high-throughput and comprehensive description of bacteria.</title>
        <authorList>
            <person name="Hitch T.C.A."/>
        </authorList>
    </citation>
    <scope>NUCLEOTIDE SEQUENCE [LARGE SCALE GENOMIC DNA]</scope>
    <source>
        <strain evidence="1 2">H2_18</strain>
    </source>
</reference>
<sequence>MSIETENYRIVKEQEESLRFGHFDNEDAWKLGNIIVEQARAKQVAIAAEIWINGYQVFRYGFQGTNSFNDIWLRRKVNTVNMLHRSSLRVHYMPYVGEDDIYADGHLDASVYGNMGGGFPIFVKNVGVIGVVAVSGLTHTQDHQMAVDGVAAMLGIHDLEKVKEEE</sequence>
<gene>
    <name evidence="1" type="ORF">OCV51_05685</name>
</gene>
<dbReference type="Proteomes" id="UP001652394">
    <property type="component" value="Unassembled WGS sequence"/>
</dbReference>
<dbReference type="InterPro" id="IPR038084">
    <property type="entry name" value="PduO/GlcC-like_sf"/>
</dbReference>
<dbReference type="Pfam" id="PF03928">
    <property type="entry name" value="HbpS-like"/>
    <property type="match status" value="1"/>
</dbReference>
<dbReference type="RefSeq" id="WP_059066430.1">
    <property type="nucleotide sequence ID" value="NZ_JAOQJX010000006.1"/>
</dbReference>
<dbReference type="EMBL" id="JAOQJX010000006">
    <property type="protein sequence ID" value="MCU6747145.1"/>
    <property type="molecule type" value="Genomic_DNA"/>
</dbReference>
<evidence type="ECO:0000313" key="2">
    <source>
        <dbReference type="Proteomes" id="UP001652394"/>
    </source>
</evidence>
<dbReference type="SUPFAM" id="SSF143744">
    <property type="entry name" value="GlcG-like"/>
    <property type="match status" value="1"/>
</dbReference>
<dbReference type="PANTHER" id="PTHR28255">
    <property type="match status" value="1"/>
</dbReference>
<dbReference type="PIRSF" id="PIRSF008757">
    <property type="entry name" value="UCP008757"/>
    <property type="match status" value="1"/>
</dbReference>
<dbReference type="InterPro" id="IPR005624">
    <property type="entry name" value="PduO/GlcC-like"/>
</dbReference>
<name>A0ABT2TA55_9FIRM</name>